<protein>
    <recommendedName>
        <fullName evidence="2">Tyr recombinase domain-containing protein</fullName>
    </recommendedName>
</protein>
<name>A0ABX2WIE0_9MICO</name>
<organism evidence="3 4">
    <name type="scientific">Microbacterium arborescens</name>
    <dbReference type="NCBI Taxonomy" id="33883"/>
    <lineage>
        <taxon>Bacteria</taxon>
        <taxon>Bacillati</taxon>
        <taxon>Actinomycetota</taxon>
        <taxon>Actinomycetes</taxon>
        <taxon>Micrococcales</taxon>
        <taxon>Microbacteriaceae</taxon>
        <taxon>Microbacterium</taxon>
    </lineage>
</organism>
<dbReference type="SUPFAM" id="SSF56349">
    <property type="entry name" value="DNA breaking-rejoining enzymes"/>
    <property type="match status" value="1"/>
</dbReference>
<sequence>MRTRLNYVQMAFRDAVVDRAIPTSPAETAKARRGRRAEVAMQVLSVEQVRNVLEAAGDFRPFVEVCVFAGLRLGEAAGLQLGDVQFLARALNVRRQVQGSTHKTATLVPPKYGSERTIYVPAELTGSLSAHVASGSQRPGGAAVPHVAWPTLAAQQCAEEWRRIGQAAGLSVDITLHTLRHTYASNLAASGCDVVTVQRALGHSQPSITLNVYSHLWPSAEDKTRTATAAFMASAVAASSSQVSARRAT</sequence>
<gene>
    <name evidence="3" type="ORF">A9Z40_03250</name>
</gene>
<dbReference type="Gene3D" id="1.10.443.10">
    <property type="entry name" value="Intergrase catalytic core"/>
    <property type="match status" value="1"/>
</dbReference>
<evidence type="ECO:0000313" key="4">
    <source>
        <dbReference type="Proteomes" id="UP000093918"/>
    </source>
</evidence>
<keyword evidence="1" id="KW-0233">DNA recombination</keyword>
<accession>A0ABX2WIE0</accession>
<dbReference type="InterPro" id="IPR002104">
    <property type="entry name" value="Integrase_catalytic"/>
</dbReference>
<dbReference type="CDD" id="cd01189">
    <property type="entry name" value="INT_ICEBs1_C_like"/>
    <property type="match status" value="1"/>
</dbReference>
<dbReference type="Proteomes" id="UP000093918">
    <property type="component" value="Unassembled WGS sequence"/>
</dbReference>
<feature type="domain" description="Tyr recombinase" evidence="2">
    <location>
        <begin position="39"/>
        <end position="228"/>
    </location>
</feature>
<dbReference type="EMBL" id="LZEM01000018">
    <property type="protein sequence ID" value="OAZ40972.1"/>
    <property type="molecule type" value="Genomic_DNA"/>
</dbReference>
<dbReference type="PROSITE" id="PS51898">
    <property type="entry name" value="TYR_RECOMBINASE"/>
    <property type="match status" value="1"/>
</dbReference>
<proteinExistence type="predicted"/>
<keyword evidence="4" id="KW-1185">Reference proteome</keyword>
<evidence type="ECO:0000256" key="1">
    <source>
        <dbReference type="ARBA" id="ARBA00023172"/>
    </source>
</evidence>
<dbReference type="InterPro" id="IPR050090">
    <property type="entry name" value="Tyrosine_recombinase_XerCD"/>
</dbReference>
<dbReference type="PANTHER" id="PTHR30349:SF64">
    <property type="entry name" value="PROPHAGE INTEGRASE INTD-RELATED"/>
    <property type="match status" value="1"/>
</dbReference>
<dbReference type="InterPro" id="IPR013762">
    <property type="entry name" value="Integrase-like_cat_sf"/>
</dbReference>
<comment type="caution">
    <text evidence="3">The sequence shown here is derived from an EMBL/GenBank/DDBJ whole genome shotgun (WGS) entry which is preliminary data.</text>
</comment>
<dbReference type="Pfam" id="PF00589">
    <property type="entry name" value="Phage_integrase"/>
    <property type="match status" value="1"/>
</dbReference>
<reference evidence="4" key="1">
    <citation type="submission" date="2016-06" db="EMBL/GenBank/DDBJ databases">
        <title>Genome sequencing of cellulolytic organisms.</title>
        <authorList>
            <person name="Bohra V."/>
            <person name="Dafale N.A."/>
            <person name="Purohit H.J."/>
        </authorList>
    </citation>
    <scope>NUCLEOTIDE SEQUENCE [LARGE SCALE GENOMIC DNA]</scope>
    <source>
        <strain evidence="4">ND21</strain>
    </source>
</reference>
<dbReference type="InterPro" id="IPR011010">
    <property type="entry name" value="DNA_brk_join_enz"/>
</dbReference>
<evidence type="ECO:0000259" key="2">
    <source>
        <dbReference type="PROSITE" id="PS51898"/>
    </source>
</evidence>
<dbReference type="PANTHER" id="PTHR30349">
    <property type="entry name" value="PHAGE INTEGRASE-RELATED"/>
    <property type="match status" value="1"/>
</dbReference>
<evidence type="ECO:0000313" key="3">
    <source>
        <dbReference type="EMBL" id="OAZ40972.1"/>
    </source>
</evidence>
<dbReference type="RefSeq" id="WP_064956078.1">
    <property type="nucleotide sequence ID" value="NZ_LZEM01000018.1"/>
</dbReference>